<dbReference type="AlphaFoldDB" id="A0A498QPE6"/>
<name>A0A498QPE6_9MYCO</name>
<dbReference type="OrthoDB" id="4743150at2"/>
<dbReference type="Proteomes" id="UP000268285">
    <property type="component" value="Unassembled WGS sequence"/>
</dbReference>
<evidence type="ECO:0000313" key="1">
    <source>
        <dbReference type="EMBL" id="VBA48419.1"/>
    </source>
</evidence>
<proteinExistence type="predicted"/>
<evidence type="ECO:0000313" key="2">
    <source>
        <dbReference type="Proteomes" id="UP000268285"/>
    </source>
</evidence>
<protein>
    <submittedName>
        <fullName evidence="1">Uncharacterized protein</fullName>
    </submittedName>
</protein>
<sequence length="188" mass="21440">MNTASVSEILDFEIYLLMTMKIRMVNKNAKLLENKLAEHGLSVADAQRIHERVSEALGDEASRFENMKKVLGMEGQSSKSLKYSSVLWPGFDFTATASEEGVLESARYWHSRSDSSRVDSPTELPPWSMDISEFTKQFGPLTGGLKWTLFDKLLPAHEEYEFPWNGERHGAAFSWGLFMFASKYWPED</sequence>
<keyword evidence="2" id="KW-1185">Reference proteome</keyword>
<dbReference type="EMBL" id="UPHU01000001">
    <property type="protein sequence ID" value="VBA48419.1"/>
    <property type="molecule type" value="Genomic_DNA"/>
</dbReference>
<gene>
    <name evidence="1" type="ORF">LAUMK142_01332</name>
</gene>
<dbReference type="RefSeq" id="WP_036398038.1">
    <property type="nucleotide sequence ID" value="NZ_UPHN01000029.1"/>
</dbReference>
<organism evidence="1 2">
    <name type="scientific">Mycobacterium pseudokansasii</name>
    <dbReference type="NCBI Taxonomy" id="2341080"/>
    <lineage>
        <taxon>Bacteria</taxon>
        <taxon>Bacillati</taxon>
        <taxon>Actinomycetota</taxon>
        <taxon>Actinomycetes</taxon>
        <taxon>Mycobacteriales</taxon>
        <taxon>Mycobacteriaceae</taxon>
        <taxon>Mycobacterium</taxon>
    </lineage>
</organism>
<accession>A0A498QPE6</accession>
<reference evidence="1 2" key="1">
    <citation type="submission" date="2018-09" db="EMBL/GenBank/DDBJ databases">
        <authorList>
            <person name="Tagini F."/>
        </authorList>
    </citation>
    <scope>NUCLEOTIDE SEQUENCE [LARGE SCALE GENOMIC DNA]</scope>
    <source>
        <strain evidence="1 2">MK142</strain>
    </source>
</reference>